<dbReference type="InterPro" id="IPR007325">
    <property type="entry name" value="KFase/CYL"/>
</dbReference>
<comment type="caution">
    <text evidence="1">The sequence shown here is derived from an EMBL/GenBank/DDBJ whole genome shotgun (WGS) entry which is preliminary data.</text>
</comment>
<protein>
    <submittedName>
        <fullName evidence="1">Cyclase family protein</fullName>
    </submittedName>
</protein>
<dbReference type="Gene3D" id="3.50.30.50">
    <property type="entry name" value="Putative cyclase"/>
    <property type="match status" value="1"/>
</dbReference>
<dbReference type="EMBL" id="JAQFWP010000077">
    <property type="protein sequence ID" value="MDA2808264.1"/>
    <property type="molecule type" value="Genomic_DNA"/>
</dbReference>
<dbReference type="RefSeq" id="WP_270680863.1">
    <property type="nucleotide sequence ID" value="NZ_JAQFWP010000077.1"/>
</dbReference>
<name>A0ABT4TVJ6_9ACTN</name>
<sequence>MPSEPLAPGRVRVVDLSHPVGPSTQVFPGDTPPVVSPACSLAADGYNSVRLDLGSHTGTHADAPYHFLEDGLRLGDLPLDRFTGTAVVVDATGLAPRTAIGPEAFTPWEGRLAPGAVVLVRTGWDRHYGTEDYFHHPYLSGEAARMLVERGVRTVGLDTLSPDETPYAEYEADDWSAHLAILGAGGTVIENLRGLGTAEVQGARFCAFPLRLESGDGAPVRAVALVSDE</sequence>
<organism evidence="1 2">
    <name type="scientific">Nocardiopsis suaedae</name>
    <dbReference type="NCBI Taxonomy" id="3018444"/>
    <lineage>
        <taxon>Bacteria</taxon>
        <taxon>Bacillati</taxon>
        <taxon>Actinomycetota</taxon>
        <taxon>Actinomycetes</taxon>
        <taxon>Streptosporangiales</taxon>
        <taxon>Nocardiopsidaceae</taxon>
        <taxon>Nocardiopsis</taxon>
    </lineage>
</organism>
<dbReference type="SUPFAM" id="SSF102198">
    <property type="entry name" value="Putative cyclase"/>
    <property type="match status" value="1"/>
</dbReference>
<evidence type="ECO:0000313" key="1">
    <source>
        <dbReference type="EMBL" id="MDA2808264.1"/>
    </source>
</evidence>
<dbReference type="PANTHER" id="PTHR31118:SF32">
    <property type="entry name" value="KYNURENINE FORMAMIDASE"/>
    <property type="match status" value="1"/>
</dbReference>
<accession>A0ABT4TVJ6</accession>
<dbReference type="PANTHER" id="PTHR31118">
    <property type="entry name" value="CYCLASE-LIKE PROTEIN 2"/>
    <property type="match status" value="1"/>
</dbReference>
<reference evidence="1" key="1">
    <citation type="submission" date="2023-01" db="EMBL/GenBank/DDBJ databases">
        <title>Draft genome sequence of Nocardiopsis sp. LSu2-4 isolated from halophytes.</title>
        <authorList>
            <person name="Duangmal K."/>
            <person name="Chantavorakit T."/>
        </authorList>
    </citation>
    <scope>NUCLEOTIDE SEQUENCE</scope>
    <source>
        <strain evidence="1">LSu2-4</strain>
    </source>
</reference>
<keyword evidence="2" id="KW-1185">Reference proteome</keyword>
<gene>
    <name evidence="1" type="ORF">O4U47_27390</name>
</gene>
<dbReference type="InterPro" id="IPR037175">
    <property type="entry name" value="KFase_sf"/>
</dbReference>
<dbReference type="Pfam" id="PF04199">
    <property type="entry name" value="Cyclase"/>
    <property type="match status" value="1"/>
</dbReference>
<evidence type="ECO:0000313" key="2">
    <source>
        <dbReference type="Proteomes" id="UP001165685"/>
    </source>
</evidence>
<proteinExistence type="predicted"/>
<dbReference type="Proteomes" id="UP001165685">
    <property type="component" value="Unassembled WGS sequence"/>
</dbReference>